<dbReference type="Pfam" id="PF00990">
    <property type="entry name" value="GGDEF"/>
    <property type="match status" value="1"/>
</dbReference>
<proteinExistence type="predicted"/>
<dbReference type="InterPro" id="IPR029151">
    <property type="entry name" value="Sensor-like_sf"/>
</dbReference>
<dbReference type="SUPFAM" id="SSF55073">
    <property type="entry name" value="Nucleotide cyclase"/>
    <property type="match status" value="1"/>
</dbReference>
<dbReference type="GO" id="GO:0043709">
    <property type="term" value="P:cell adhesion involved in single-species biofilm formation"/>
    <property type="evidence" value="ECO:0007669"/>
    <property type="project" value="TreeGrafter"/>
</dbReference>
<keyword evidence="3" id="KW-0472">Membrane</keyword>
<dbReference type="SMART" id="SM00267">
    <property type="entry name" value="GGDEF"/>
    <property type="match status" value="1"/>
</dbReference>
<dbReference type="PANTHER" id="PTHR45138">
    <property type="entry name" value="REGULATORY COMPONENTS OF SENSORY TRANSDUCTION SYSTEM"/>
    <property type="match status" value="1"/>
</dbReference>
<name>Q75FK1_LEPIC</name>
<dbReference type="FunFam" id="3.30.70.270:FF:000001">
    <property type="entry name" value="Diguanylate cyclase domain protein"/>
    <property type="match status" value="1"/>
</dbReference>
<organism evidence="5 6">
    <name type="scientific">Leptospira interrogans serogroup Icterohaemorrhagiae serovar copenhageni (strain Fiocruz L1-130)</name>
    <dbReference type="NCBI Taxonomy" id="267671"/>
    <lineage>
        <taxon>Bacteria</taxon>
        <taxon>Pseudomonadati</taxon>
        <taxon>Spirochaetota</taxon>
        <taxon>Spirochaetia</taxon>
        <taxon>Leptospirales</taxon>
        <taxon>Leptospiraceae</taxon>
        <taxon>Leptospira</taxon>
    </lineage>
</organism>
<feature type="transmembrane region" description="Helical" evidence="3">
    <location>
        <begin position="48"/>
        <end position="66"/>
    </location>
</feature>
<dbReference type="NCBIfam" id="TIGR00254">
    <property type="entry name" value="GGDEF"/>
    <property type="match status" value="1"/>
</dbReference>
<keyword evidence="3" id="KW-1133">Transmembrane helix</keyword>
<evidence type="ECO:0000313" key="6">
    <source>
        <dbReference type="Proteomes" id="UP000007037"/>
    </source>
</evidence>
<dbReference type="GO" id="GO:1902201">
    <property type="term" value="P:negative regulation of bacterial-type flagellum-dependent cell motility"/>
    <property type="evidence" value="ECO:0007669"/>
    <property type="project" value="TreeGrafter"/>
</dbReference>
<evidence type="ECO:0000256" key="2">
    <source>
        <dbReference type="ARBA" id="ARBA00034247"/>
    </source>
</evidence>
<dbReference type="Gene3D" id="3.30.70.270">
    <property type="match status" value="1"/>
</dbReference>
<evidence type="ECO:0000259" key="4">
    <source>
        <dbReference type="PROSITE" id="PS50887"/>
    </source>
</evidence>
<keyword evidence="3" id="KW-0812">Transmembrane</keyword>
<dbReference type="GO" id="GO:0005886">
    <property type="term" value="C:plasma membrane"/>
    <property type="evidence" value="ECO:0007669"/>
    <property type="project" value="TreeGrafter"/>
</dbReference>
<dbReference type="SUPFAM" id="SSF103190">
    <property type="entry name" value="Sensory domain-like"/>
    <property type="match status" value="1"/>
</dbReference>
<dbReference type="KEGG" id="lic:LIC_20181"/>
<feature type="domain" description="GGDEF" evidence="4">
    <location>
        <begin position="427"/>
        <end position="555"/>
    </location>
</feature>
<dbReference type="GO" id="GO:0052621">
    <property type="term" value="F:diguanylate cyclase activity"/>
    <property type="evidence" value="ECO:0007669"/>
    <property type="project" value="UniProtKB-EC"/>
</dbReference>
<dbReference type="InterPro" id="IPR029787">
    <property type="entry name" value="Nucleotide_cyclase"/>
</dbReference>
<protein>
    <recommendedName>
        <fullName evidence="1">diguanylate cyclase</fullName>
        <ecNumber evidence="1">2.7.7.65</ecNumber>
    </recommendedName>
</protein>
<sequence length="561" mass="64446">MMKKNLDFLFDGTYVIFPLSDLFIEVIQLQFKTQINSQIENVRVKKRIIFSLLAIILIFMFLFLIYENFRMEKEIDRVVGMRARVMKDYIRKVGSQTRALGLSITDYLTFYENTPINPDLIKKFKNYPNLNRFGIPHISRENQEGSGPDAGTLTAVGSVHKLNPSLLKEIEAALNLRGQFESLTEKQSEVVWAYYLSERKFLYITPKFKDENYYFTDDLYAEPYWTQANPIANPAGRQIITDLYEDIAGKGLMISVSEPVYVKGKFMGVAAIDIGLDAMQRILESGDCIGRSMLIDENGKIVAKPDNFALNDRLPSSVFSSILESKKSFFLQKGSFWIGVKIKEEEIWLVHEIQIFEYIIYIIKNLLPFWVLTFTFFIVLVLYVKLRSSMNQVSKLIHTDPLTGIWNRRGFLKLTQRSIALENRHKNEWAILMIDIDHFKQVNDRFGHDAGDKTLIRVAQILSRSIRQTDVVCRWGGEEFAIFLCGVGQEISINIAEELRKEVENQIRLKDGNPVTLSIGVSGGKQNLEEAFTNADQALYQAKTSGRNRVCAFNFLQSSLK</sequence>
<dbReference type="CDD" id="cd12913">
    <property type="entry name" value="PDC1_MCP_like"/>
    <property type="match status" value="1"/>
</dbReference>
<gene>
    <name evidence="5" type="ordered locus">LIC_20181</name>
</gene>
<dbReference type="Pfam" id="PF22673">
    <property type="entry name" value="MCP-like_PDC_1"/>
    <property type="match status" value="1"/>
</dbReference>
<dbReference type="EC" id="2.7.7.65" evidence="1"/>
<dbReference type="Gene3D" id="3.30.450.20">
    <property type="entry name" value="PAS domain"/>
    <property type="match status" value="1"/>
</dbReference>
<dbReference type="AlphaFoldDB" id="Q75FK1"/>
<dbReference type="PROSITE" id="PS50887">
    <property type="entry name" value="GGDEF"/>
    <property type="match status" value="1"/>
</dbReference>
<reference evidence="5 6" key="1">
    <citation type="journal article" date="2004" name="J. Bacteriol.">
        <title>Comparative genomics of two Leptospira interrogans serovars reveals novel insights into physiology and pathogenesis.</title>
        <authorList>
            <person name="Nascimento A.L."/>
            <person name="Ko A.I."/>
            <person name="Martins E.A."/>
            <person name="Monteiro-Vitorello C.B."/>
            <person name="Ho P.L."/>
            <person name="Haake D.A."/>
            <person name="Verjovski-Almeida S."/>
            <person name="Hartskeerl R.A."/>
            <person name="Marques M.V."/>
            <person name="Oliveira M.C."/>
            <person name="Menck C.F."/>
            <person name="Leite L.C."/>
            <person name="Carrer H."/>
            <person name="Coutinho L.L."/>
            <person name="Degrave W.M."/>
            <person name="Dellagostin O.A."/>
            <person name="El-Dorry H."/>
            <person name="Ferro E.S."/>
            <person name="Ferro M.I."/>
            <person name="Furlan L.R."/>
            <person name="Gamberini M."/>
            <person name="Giglioti E.A."/>
            <person name="Goes-Neto A."/>
            <person name="Goldman G.H."/>
            <person name="Goldman M.H."/>
            <person name="Harakava R."/>
            <person name="Jeronimo S.M."/>
            <person name="Junqueira-De-Azevedo I.L."/>
            <person name="Kimura E.T."/>
            <person name="Kuramae E.E."/>
            <person name="Lemos E.G."/>
            <person name="Lemos M.V."/>
            <person name="Marino C.L."/>
            <person name="Nunes L.R."/>
            <person name="De Oliveira R.C."/>
            <person name="Pereira G.G."/>
            <person name="Reis M.S."/>
            <person name="Schriefer A."/>
            <person name="Siqueira W.J."/>
            <person name="Sommer P."/>
            <person name="Tsai S.M."/>
            <person name="Simpson A.J."/>
            <person name="Ferro J.A."/>
            <person name="Camargo L.E."/>
            <person name="Kitajima J.P."/>
            <person name="Setubal J.C."/>
            <person name="Van Sluys M.A."/>
        </authorList>
    </citation>
    <scope>NUCLEOTIDE SEQUENCE [LARGE SCALE GENOMIC DNA]</scope>
    <source>
        <strain evidence="5 6">Fiocruz L1-130</strain>
    </source>
</reference>
<dbReference type="InterPro" id="IPR000160">
    <property type="entry name" value="GGDEF_dom"/>
</dbReference>
<evidence type="ECO:0000256" key="1">
    <source>
        <dbReference type="ARBA" id="ARBA00012528"/>
    </source>
</evidence>
<dbReference type="Proteomes" id="UP000007037">
    <property type="component" value="Chromosome II"/>
</dbReference>
<evidence type="ECO:0000256" key="3">
    <source>
        <dbReference type="SAM" id="Phobius"/>
    </source>
</evidence>
<feature type="transmembrane region" description="Helical" evidence="3">
    <location>
        <begin position="367"/>
        <end position="386"/>
    </location>
</feature>
<dbReference type="InterPro" id="IPR050469">
    <property type="entry name" value="Diguanylate_Cyclase"/>
</dbReference>
<dbReference type="PANTHER" id="PTHR45138:SF9">
    <property type="entry name" value="DIGUANYLATE CYCLASE DGCM-RELATED"/>
    <property type="match status" value="1"/>
</dbReference>
<evidence type="ECO:0000313" key="5">
    <source>
        <dbReference type="EMBL" id="AAS72209.1"/>
    </source>
</evidence>
<comment type="catalytic activity">
    <reaction evidence="2">
        <text>2 GTP = 3',3'-c-di-GMP + 2 diphosphate</text>
        <dbReference type="Rhea" id="RHEA:24898"/>
        <dbReference type="ChEBI" id="CHEBI:33019"/>
        <dbReference type="ChEBI" id="CHEBI:37565"/>
        <dbReference type="ChEBI" id="CHEBI:58805"/>
        <dbReference type="EC" id="2.7.7.65"/>
    </reaction>
</comment>
<accession>Q75FK1</accession>
<dbReference type="InterPro" id="IPR043128">
    <property type="entry name" value="Rev_trsase/Diguanyl_cyclase"/>
</dbReference>
<dbReference type="HOGENOM" id="CLU_038133_0_0_12"/>
<dbReference type="CDD" id="cd01949">
    <property type="entry name" value="GGDEF"/>
    <property type="match status" value="1"/>
</dbReference>
<dbReference type="EMBL" id="AE016824">
    <property type="protein sequence ID" value="AAS72209.1"/>
    <property type="molecule type" value="Genomic_DNA"/>
</dbReference>